<accession>A0AA38I3I0</accession>
<dbReference type="GO" id="GO:0035006">
    <property type="term" value="P:melanization defense response"/>
    <property type="evidence" value="ECO:0007669"/>
    <property type="project" value="UniProtKB-ARBA"/>
</dbReference>
<dbReference type="Pfam" id="PF00071">
    <property type="entry name" value="Ras"/>
    <property type="match status" value="1"/>
</dbReference>
<dbReference type="SMART" id="SM00174">
    <property type="entry name" value="RHO"/>
    <property type="match status" value="1"/>
</dbReference>
<name>A0AA38I3I0_9CUCU</name>
<keyword evidence="1" id="KW-0547">Nucleotide-binding</keyword>
<evidence type="ECO:0000256" key="1">
    <source>
        <dbReference type="ARBA" id="ARBA00022741"/>
    </source>
</evidence>
<dbReference type="GO" id="GO:0035099">
    <property type="term" value="P:hemocyte migration"/>
    <property type="evidence" value="ECO:0007669"/>
    <property type="project" value="UniProtKB-ARBA"/>
</dbReference>
<dbReference type="SMART" id="SM00173">
    <property type="entry name" value="RAS"/>
    <property type="match status" value="1"/>
</dbReference>
<dbReference type="GO" id="GO:0003006">
    <property type="term" value="P:developmental process involved in reproduction"/>
    <property type="evidence" value="ECO:0007669"/>
    <property type="project" value="UniProtKB-ARBA"/>
</dbReference>
<dbReference type="GO" id="GO:0003924">
    <property type="term" value="F:GTPase activity"/>
    <property type="evidence" value="ECO:0007669"/>
    <property type="project" value="InterPro"/>
</dbReference>
<dbReference type="SMART" id="SM00175">
    <property type="entry name" value="RAB"/>
    <property type="match status" value="1"/>
</dbReference>
<dbReference type="GO" id="GO:0022412">
    <property type="term" value="P:cellular process involved in reproduction in multicellular organism"/>
    <property type="evidence" value="ECO:0007669"/>
    <property type="project" value="UniProtKB-ARBA"/>
</dbReference>
<dbReference type="PROSITE" id="PS51421">
    <property type="entry name" value="RAS"/>
    <property type="match status" value="1"/>
</dbReference>
<proteinExistence type="predicted"/>
<dbReference type="EMBL" id="JALNTZ010000006">
    <property type="protein sequence ID" value="KAJ3648573.1"/>
    <property type="molecule type" value="Genomic_DNA"/>
</dbReference>
<dbReference type="PRINTS" id="PR00449">
    <property type="entry name" value="RASTRNSFRMNG"/>
</dbReference>
<dbReference type="Proteomes" id="UP001168821">
    <property type="component" value="Unassembled WGS sequence"/>
</dbReference>
<organism evidence="3 4">
    <name type="scientific">Zophobas morio</name>
    <dbReference type="NCBI Taxonomy" id="2755281"/>
    <lineage>
        <taxon>Eukaryota</taxon>
        <taxon>Metazoa</taxon>
        <taxon>Ecdysozoa</taxon>
        <taxon>Arthropoda</taxon>
        <taxon>Hexapoda</taxon>
        <taxon>Insecta</taxon>
        <taxon>Pterygota</taxon>
        <taxon>Neoptera</taxon>
        <taxon>Endopterygota</taxon>
        <taxon>Coleoptera</taxon>
        <taxon>Polyphaga</taxon>
        <taxon>Cucujiformia</taxon>
        <taxon>Tenebrionidae</taxon>
        <taxon>Zophobas</taxon>
    </lineage>
</organism>
<dbReference type="Gene3D" id="3.40.50.300">
    <property type="entry name" value="P-loop containing nucleotide triphosphate hydrolases"/>
    <property type="match status" value="1"/>
</dbReference>
<dbReference type="PANTHER" id="PTHR24072">
    <property type="entry name" value="RHO FAMILY GTPASE"/>
    <property type="match status" value="1"/>
</dbReference>
<evidence type="ECO:0000313" key="3">
    <source>
        <dbReference type="EMBL" id="KAJ3648573.1"/>
    </source>
</evidence>
<dbReference type="InterPro" id="IPR027417">
    <property type="entry name" value="P-loop_NTPase"/>
</dbReference>
<evidence type="ECO:0000313" key="4">
    <source>
        <dbReference type="Proteomes" id="UP001168821"/>
    </source>
</evidence>
<sequence>MRSSKNLTLVGNTLAKNYLTSTFHYGKFPQHLNHFGHDFPQKIHVQVEGDFIELVLLDTSHAETKARFRPDVFPLSDVILAVFAIDNHDSLSYLEHEFHEEAIRRCPDTPVILVGTKSDLRGEKKQGLVTTEEVERVAAAIGAGDYVECSPKTKYKVEEVFAKAAKLALEERPKKRKMCVVV</sequence>
<keyword evidence="4" id="KW-1185">Reference proteome</keyword>
<dbReference type="AlphaFoldDB" id="A0AA38I3I0"/>
<dbReference type="PROSITE" id="PS51419">
    <property type="entry name" value="RAB"/>
    <property type="match status" value="1"/>
</dbReference>
<comment type="caution">
    <text evidence="3">The sequence shown here is derived from an EMBL/GenBank/DDBJ whole genome shotgun (WGS) entry which is preliminary data.</text>
</comment>
<dbReference type="InterPro" id="IPR003578">
    <property type="entry name" value="Small_GTPase_Rho"/>
</dbReference>
<dbReference type="PROSITE" id="PS51420">
    <property type="entry name" value="RHO"/>
    <property type="match status" value="1"/>
</dbReference>
<dbReference type="GO" id="GO:0005525">
    <property type="term" value="F:GTP binding"/>
    <property type="evidence" value="ECO:0007669"/>
    <property type="project" value="UniProtKB-KW"/>
</dbReference>
<dbReference type="InterPro" id="IPR001806">
    <property type="entry name" value="Small_GTPase"/>
</dbReference>
<keyword evidence="2" id="KW-0342">GTP-binding</keyword>
<dbReference type="GO" id="GO:0001667">
    <property type="term" value="P:ameboidal-type cell migration"/>
    <property type="evidence" value="ECO:0007669"/>
    <property type="project" value="UniProtKB-ARBA"/>
</dbReference>
<protein>
    <submittedName>
        <fullName evidence="3">Uncharacterized protein</fullName>
    </submittedName>
</protein>
<dbReference type="SUPFAM" id="SSF52540">
    <property type="entry name" value="P-loop containing nucleoside triphosphate hydrolases"/>
    <property type="match status" value="1"/>
</dbReference>
<reference evidence="3" key="1">
    <citation type="journal article" date="2023" name="G3 (Bethesda)">
        <title>Whole genome assemblies of Zophobas morio and Tenebrio molitor.</title>
        <authorList>
            <person name="Kaur S."/>
            <person name="Stinson S.A."/>
            <person name="diCenzo G.C."/>
        </authorList>
    </citation>
    <scope>NUCLEOTIDE SEQUENCE</scope>
    <source>
        <strain evidence="3">QUZm001</strain>
    </source>
</reference>
<gene>
    <name evidence="3" type="ORF">Zmor_020367</name>
</gene>
<evidence type="ECO:0000256" key="2">
    <source>
        <dbReference type="ARBA" id="ARBA00023134"/>
    </source>
</evidence>
<dbReference type="GO" id="GO:0007264">
    <property type="term" value="P:small GTPase-mediated signal transduction"/>
    <property type="evidence" value="ECO:0007669"/>
    <property type="project" value="InterPro"/>
</dbReference>